<protein>
    <recommendedName>
        <fullName evidence="4">Entericidin EcnAB</fullName>
    </recommendedName>
</protein>
<keyword evidence="2" id="KW-0732">Signal</keyword>
<feature type="signal peptide" evidence="2">
    <location>
        <begin position="1"/>
        <end position="33"/>
    </location>
</feature>
<evidence type="ECO:0000256" key="2">
    <source>
        <dbReference type="SAM" id="SignalP"/>
    </source>
</evidence>
<dbReference type="AlphaFoldDB" id="A0A6J4HFV2"/>
<gene>
    <name evidence="3" type="ORF">AVDCRST_MAG95-649</name>
</gene>
<dbReference type="EMBL" id="CADCTJ010000205">
    <property type="protein sequence ID" value="CAA9223574.1"/>
    <property type="molecule type" value="Genomic_DNA"/>
</dbReference>
<evidence type="ECO:0008006" key="4">
    <source>
        <dbReference type="Google" id="ProtNLM"/>
    </source>
</evidence>
<feature type="chain" id="PRO_5026670634" description="Entericidin EcnAB" evidence="2">
    <location>
        <begin position="34"/>
        <end position="89"/>
    </location>
</feature>
<organism evidence="3">
    <name type="scientific">uncultured Adhaeribacter sp</name>
    <dbReference type="NCBI Taxonomy" id="448109"/>
    <lineage>
        <taxon>Bacteria</taxon>
        <taxon>Pseudomonadati</taxon>
        <taxon>Bacteroidota</taxon>
        <taxon>Cytophagia</taxon>
        <taxon>Cytophagales</taxon>
        <taxon>Hymenobacteraceae</taxon>
        <taxon>Adhaeribacter</taxon>
        <taxon>environmental samples</taxon>
    </lineage>
</organism>
<feature type="compositionally biased region" description="Low complexity" evidence="1">
    <location>
        <begin position="63"/>
        <end position="82"/>
    </location>
</feature>
<name>A0A6J4HFV2_9BACT</name>
<evidence type="ECO:0000256" key="1">
    <source>
        <dbReference type="SAM" id="MobiDB-lite"/>
    </source>
</evidence>
<evidence type="ECO:0000313" key="3">
    <source>
        <dbReference type="EMBL" id="CAA9223574.1"/>
    </source>
</evidence>
<reference evidence="3" key="1">
    <citation type="submission" date="2020-02" db="EMBL/GenBank/DDBJ databases">
        <authorList>
            <person name="Meier V. D."/>
        </authorList>
    </citation>
    <scope>NUCLEOTIDE SEQUENCE</scope>
    <source>
        <strain evidence="3">AVDCRST_MAG95</strain>
    </source>
</reference>
<feature type="region of interest" description="Disordered" evidence="1">
    <location>
        <begin position="40"/>
        <end position="89"/>
    </location>
</feature>
<sequence>MANILFTPKERFIMKRFVQVFAFALVATFSFSACETKKTENAVENTGEAVESDVEATGDSLNANTDQAVDATQDAAGEAGAEVEAETKD</sequence>
<proteinExistence type="predicted"/>
<accession>A0A6J4HFV2</accession>